<dbReference type="Gene3D" id="3.80.10.10">
    <property type="entry name" value="Ribonuclease Inhibitor"/>
    <property type="match status" value="1"/>
</dbReference>
<protein>
    <submittedName>
        <fullName evidence="5">Disease resistance rpp13-like protein 2-like</fullName>
    </submittedName>
</protein>
<dbReference type="AlphaFoldDB" id="A0A2K3N2P7"/>
<feature type="domain" description="Disease resistance protein winged helix" evidence="3">
    <location>
        <begin position="71"/>
        <end position="138"/>
    </location>
</feature>
<reference evidence="5 6" key="1">
    <citation type="journal article" date="2014" name="Am. J. Bot.">
        <title>Genome assembly and annotation for red clover (Trifolium pratense; Fabaceae).</title>
        <authorList>
            <person name="Istvanek J."/>
            <person name="Jaros M."/>
            <person name="Krenek A."/>
            <person name="Repkova J."/>
        </authorList>
    </citation>
    <scope>NUCLEOTIDE SEQUENCE [LARGE SCALE GENOMIC DNA]</scope>
    <source>
        <strain evidence="6">cv. Tatra</strain>
        <tissue evidence="5">Young leaves</tissue>
    </source>
</reference>
<dbReference type="Pfam" id="PF23598">
    <property type="entry name" value="LRR_14"/>
    <property type="match status" value="1"/>
</dbReference>
<dbReference type="InterPro" id="IPR036388">
    <property type="entry name" value="WH-like_DNA-bd_sf"/>
</dbReference>
<name>A0A2K3N2P7_TRIPR</name>
<organism evidence="5 6">
    <name type="scientific">Trifolium pratense</name>
    <name type="common">Red clover</name>
    <dbReference type="NCBI Taxonomy" id="57577"/>
    <lineage>
        <taxon>Eukaryota</taxon>
        <taxon>Viridiplantae</taxon>
        <taxon>Streptophyta</taxon>
        <taxon>Embryophyta</taxon>
        <taxon>Tracheophyta</taxon>
        <taxon>Spermatophyta</taxon>
        <taxon>Magnoliopsida</taxon>
        <taxon>eudicotyledons</taxon>
        <taxon>Gunneridae</taxon>
        <taxon>Pentapetalae</taxon>
        <taxon>rosids</taxon>
        <taxon>fabids</taxon>
        <taxon>Fabales</taxon>
        <taxon>Fabaceae</taxon>
        <taxon>Papilionoideae</taxon>
        <taxon>50 kb inversion clade</taxon>
        <taxon>NPAAA clade</taxon>
        <taxon>Hologalegina</taxon>
        <taxon>IRL clade</taxon>
        <taxon>Trifolieae</taxon>
        <taxon>Trifolium</taxon>
    </lineage>
</organism>
<dbReference type="PANTHER" id="PTHR23155:SF955">
    <property type="entry name" value="AAA+ ATPASE DOMAIN-CONTAINING PROTEIN"/>
    <property type="match status" value="1"/>
</dbReference>
<dbReference type="Gene3D" id="1.10.10.10">
    <property type="entry name" value="Winged helix-like DNA-binding domain superfamily/Winged helix DNA-binding domain"/>
    <property type="match status" value="1"/>
</dbReference>
<dbReference type="PANTHER" id="PTHR23155">
    <property type="entry name" value="DISEASE RESISTANCE PROTEIN RP"/>
    <property type="match status" value="1"/>
</dbReference>
<comment type="caution">
    <text evidence="5">The sequence shown here is derived from an EMBL/GenBank/DDBJ whole genome shotgun (WGS) entry which is preliminary data.</text>
</comment>
<dbReference type="SUPFAM" id="SSF52058">
    <property type="entry name" value="L domain-like"/>
    <property type="match status" value="1"/>
</dbReference>
<feature type="domain" description="Disease resistance R13L4/SHOC-2-like LRR" evidence="4">
    <location>
        <begin position="234"/>
        <end position="544"/>
    </location>
</feature>
<evidence type="ECO:0000313" key="6">
    <source>
        <dbReference type="Proteomes" id="UP000236291"/>
    </source>
</evidence>
<dbReference type="InterPro" id="IPR058922">
    <property type="entry name" value="WHD_DRP"/>
</dbReference>
<evidence type="ECO:0000256" key="1">
    <source>
        <dbReference type="ARBA" id="ARBA00022737"/>
    </source>
</evidence>
<keyword evidence="2" id="KW-0611">Plant defense</keyword>
<proteinExistence type="predicted"/>
<evidence type="ECO:0000256" key="2">
    <source>
        <dbReference type="ARBA" id="ARBA00022821"/>
    </source>
</evidence>
<dbReference type="Pfam" id="PF23559">
    <property type="entry name" value="WHD_DRP"/>
    <property type="match status" value="1"/>
</dbReference>
<evidence type="ECO:0000313" key="5">
    <source>
        <dbReference type="EMBL" id="PNX97313.1"/>
    </source>
</evidence>
<dbReference type="InterPro" id="IPR055414">
    <property type="entry name" value="LRR_R13L4/SHOC2-like"/>
</dbReference>
<dbReference type="GO" id="GO:0098542">
    <property type="term" value="P:defense response to other organism"/>
    <property type="evidence" value="ECO:0007669"/>
    <property type="project" value="TreeGrafter"/>
</dbReference>
<dbReference type="STRING" id="57577.A0A2K3N2P7"/>
<dbReference type="Proteomes" id="UP000236291">
    <property type="component" value="Unassembled WGS sequence"/>
</dbReference>
<dbReference type="InterPro" id="IPR044974">
    <property type="entry name" value="Disease_R_plants"/>
</dbReference>
<reference evidence="5 6" key="2">
    <citation type="journal article" date="2017" name="Front. Plant Sci.">
        <title>Gene Classification and Mining of Molecular Markers Useful in Red Clover (Trifolium pratense) Breeding.</title>
        <authorList>
            <person name="Istvanek J."/>
            <person name="Dluhosova J."/>
            <person name="Dluhos P."/>
            <person name="Patkova L."/>
            <person name="Nedelnik J."/>
            <person name="Repkova J."/>
        </authorList>
    </citation>
    <scope>NUCLEOTIDE SEQUENCE [LARGE SCALE GENOMIC DNA]</scope>
    <source>
        <strain evidence="6">cv. Tatra</strain>
        <tissue evidence="5">Young leaves</tissue>
    </source>
</reference>
<sequence length="584" mass="68286">MMVAREIVLKCGGLPSQILQRSKLLSEKDVTYEEWSSVLNQDQIQIWSETLKTIDADIPLYLRGCLSYFGLFPFEFGVPVRRLVALWVAEERVHHGEDQEPPEQVAEHYLRKLIDQNLVQVSKRKRNGKVKTCRLPYALRQLWWTKANDSIFLKSQSTSTDSNVEPKKSIIRWVTDHLNTDHIWYNHIHRDSTRNISDSLRTYYRDVRSFLSFDTREGSKPGKEVGYFMKGCISGNCFLLLRVLDLERVYKPKLPKSISRLLQLRYLGLRWTYLESLPPFISRLLKLQTLDLKHTYIHTLPHSIWEMDLRHLFLSETFHSRFPPQQKDHFSRIRFLLPQLRDNFLHDLQTLWGLFVDEETPVKNSLDRLVNITKLGLACQQMSLQEDMMIDQLKAVADWIAKLEHLQSLRLKSRDEQGKPWMLHLKSFQNNVDLTDMYLLGILSSSSILSQFPLSLIELTLSHSKLMEDPLQILEAFPNLRTLCLHADSYIGQTMVCKSKSFPQLHVLKFWKLEQLEEWKIEPGALPCLRQLEIRSCPRLQMLPDGLKHVNTLLELKLTNMPTEINAEAHNIPPNCQVVPTNFQ</sequence>
<accession>A0A2K3N2P7</accession>
<gene>
    <name evidence="5" type="ORF">L195_g020539</name>
</gene>
<dbReference type="EMBL" id="ASHM01015408">
    <property type="protein sequence ID" value="PNX97313.1"/>
    <property type="molecule type" value="Genomic_DNA"/>
</dbReference>
<dbReference type="InterPro" id="IPR032675">
    <property type="entry name" value="LRR_dom_sf"/>
</dbReference>
<keyword evidence="1" id="KW-0677">Repeat</keyword>
<evidence type="ECO:0000259" key="3">
    <source>
        <dbReference type="Pfam" id="PF23559"/>
    </source>
</evidence>
<evidence type="ECO:0000259" key="4">
    <source>
        <dbReference type="Pfam" id="PF23598"/>
    </source>
</evidence>